<comment type="similarity">
    <text evidence="1 3">Belongs to the calycin superfamily. Lipocalin family.</text>
</comment>
<proteinExistence type="inferred from homology"/>
<comment type="caution">
    <text evidence="5">The sequence shown here is derived from an EMBL/GenBank/DDBJ whole genome shotgun (WGS) entry which is preliminary data.</text>
</comment>
<keyword evidence="2" id="KW-1015">Disulfide bond</keyword>
<accession>A0AA39G0V1</accession>
<keyword evidence="6" id="KW-1185">Reference proteome</keyword>
<dbReference type="GO" id="GO:0005737">
    <property type="term" value="C:cytoplasm"/>
    <property type="evidence" value="ECO:0007669"/>
    <property type="project" value="TreeGrafter"/>
</dbReference>
<evidence type="ECO:0000259" key="4">
    <source>
        <dbReference type="Pfam" id="PF08212"/>
    </source>
</evidence>
<protein>
    <recommendedName>
        <fullName evidence="4">Lipocalin/cytosolic fatty-acid binding domain-containing protein</fullName>
    </recommendedName>
</protein>
<dbReference type="Gene3D" id="2.40.128.20">
    <property type="match status" value="1"/>
</dbReference>
<dbReference type="GO" id="GO:0031409">
    <property type="term" value="F:pigment binding"/>
    <property type="evidence" value="ECO:0007669"/>
    <property type="project" value="InterPro"/>
</dbReference>
<feature type="signal peptide" evidence="3">
    <location>
        <begin position="1"/>
        <end position="16"/>
    </location>
</feature>
<evidence type="ECO:0000256" key="1">
    <source>
        <dbReference type="ARBA" id="ARBA00006889"/>
    </source>
</evidence>
<reference evidence="5" key="2">
    <citation type="submission" date="2023-03" db="EMBL/GenBank/DDBJ databases">
        <authorList>
            <person name="Inwood S.N."/>
            <person name="Skelly J.G."/>
            <person name="Guhlin J."/>
            <person name="Harrop T.W.R."/>
            <person name="Goldson S.G."/>
            <person name="Dearden P.K."/>
        </authorList>
    </citation>
    <scope>NUCLEOTIDE SEQUENCE</scope>
    <source>
        <strain evidence="5">Lincoln</strain>
        <tissue evidence="5">Whole body</tissue>
    </source>
</reference>
<dbReference type="PRINTS" id="PR01273">
    <property type="entry name" value="INVTBRTCOLOR"/>
</dbReference>
<dbReference type="Proteomes" id="UP001168972">
    <property type="component" value="Unassembled WGS sequence"/>
</dbReference>
<dbReference type="PANTHER" id="PTHR10612:SF34">
    <property type="entry name" value="APOLIPOPROTEIN D"/>
    <property type="match status" value="1"/>
</dbReference>
<dbReference type="GO" id="GO:0000302">
    <property type="term" value="P:response to reactive oxygen species"/>
    <property type="evidence" value="ECO:0007669"/>
    <property type="project" value="TreeGrafter"/>
</dbReference>
<dbReference type="InterPro" id="IPR000566">
    <property type="entry name" value="Lipocln_cytosolic_FA-bd_dom"/>
</dbReference>
<evidence type="ECO:0000313" key="5">
    <source>
        <dbReference type="EMBL" id="KAK0179071.1"/>
    </source>
</evidence>
<dbReference type="InterPro" id="IPR003057">
    <property type="entry name" value="Invtbrt_color"/>
</dbReference>
<dbReference type="PIRSF" id="PIRSF036893">
    <property type="entry name" value="Lipocalin_ApoD"/>
    <property type="match status" value="1"/>
</dbReference>
<gene>
    <name evidence="5" type="ORF">PV327_007896</name>
</gene>
<name>A0AA39G0V1_MICHY</name>
<keyword evidence="3" id="KW-0732">Signal</keyword>
<dbReference type="SUPFAM" id="SSF50814">
    <property type="entry name" value="Lipocalins"/>
    <property type="match status" value="1"/>
</dbReference>
<evidence type="ECO:0000256" key="2">
    <source>
        <dbReference type="ARBA" id="ARBA00023157"/>
    </source>
</evidence>
<feature type="chain" id="PRO_5041501304" description="Lipocalin/cytosolic fatty-acid binding domain-containing protein" evidence="3">
    <location>
        <begin position="17"/>
        <end position="192"/>
    </location>
</feature>
<organism evidence="5 6">
    <name type="scientific">Microctonus hyperodae</name>
    <name type="common">Parasitoid wasp</name>
    <dbReference type="NCBI Taxonomy" id="165561"/>
    <lineage>
        <taxon>Eukaryota</taxon>
        <taxon>Metazoa</taxon>
        <taxon>Ecdysozoa</taxon>
        <taxon>Arthropoda</taxon>
        <taxon>Hexapoda</taxon>
        <taxon>Insecta</taxon>
        <taxon>Pterygota</taxon>
        <taxon>Neoptera</taxon>
        <taxon>Endopterygota</taxon>
        <taxon>Hymenoptera</taxon>
        <taxon>Apocrita</taxon>
        <taxon>Ichneumonoidea</taxon>
        <taxon>Braconidae</taxon>
        <taxon>Euphorinae</taxon>
        <taxon>Microctonus</taxon>
    </lineage>
</organism>
<dbReference type="InterPro" id="IPR012674">
    <property type="entry name" value="Calycin"/>
</dbReference>
<sequence length="192" mass="21520">MLGLILMFCCIGSIFAQTPGIGQCPYVESASSFNITKFYGRWYENRRSIPNFFETETKCVKINYSASENDKVQIVKHRISSITGRESVLEGSAVVDSPSCRGSPLNCSKFVYTFSVPILGSFDLSYWILDTDYNSYALVYSCNEILGAHYKYLWVLTRESTPSDSVLDAVNNAIAKNELQNLPLLTVDHSCE</sequence>
<reference evidence="5" key="1">
    <citation type="journal article" date="2023" name="bioRxiv">
        <title>Scaffold-level genome assemblies of two parasitoid biocontrol wasps reveal the parthenogenesis mechanism and an associated novel virus.</title>
        <authorList>
            <person name="Inwood S."/>
            <person name="Skelly J."/>
            <person name="Guhlin J."/>
            <person name="Harrop T."/>
            <person name="Goldson S."/>
            <person name="Dearden P."/>
        </authorList>
    </citation>
    <scope>NUCLEOTIDE SEQUENCE</scope>
    <source>
        <strain evidence="5">Lincoln</strain>
        <tissue evidence="5">Whole body</tissue>
    </source>
</reference>
<dbReference type="AlphaFoldDB" id="A0AA39G0V1"/>
<dbReference type="EMBL" id="JAQQBR010000004">
    <property type="protein sequence ID" value="KAK0179071.1"/>
    <property type="molecule type" value="Genomic_DNA"/>
</dbReference>
<dbReference type="Pfam" id="PF08212">
    <property type="entry name" value="Lipocalin_2"/>
    <property type="match status" value="1"/>
</dbReference>
<feature type="domain" description="Lipocalin/cytosolic fatty-acid binding" evidence="4">
    <location>
        <begin position="34"/>
        <end position="175"/>
    </location>
</feature>
<dbReference type="PANTHER" id="PTHR10612">
    <property type="entry name" value="APOLIPOPROTEIN D"/>
    <property type="match status" value="1"/>
</dbReference>
<dbReference type="InterPro" id="IPR022271">
    <property type="entry name" value="Lipocalin_ApoD"/>
</dbReference>
<evidence type="ECO:0000313" key="6">
    <source>
        <dbReference type="Proteomes" id="UP001168972"/>
    </source>
</evidence>
<dbReference type="GO" id="GO:0006629">
    <property type="term" value="P:lipid metabolic process"/>
    <property type="evidence" value="ECO:0007669"/>
    <property type="project" value="TreeGrafter"/>
</dbReference>
<evidence type="ECO:0000256" key="3">
    <source>
        <dbReference type="PIRNR" id="PIRNR036893"/>
    </source>
</evidence>